<feature type="transmembrane region" description="Helical" evidence="8">
    <location>
        <begin position="77"/>
        <end position="97"/>
    </location>
</feature>
<organism evidence="11 12">
    <name type="scientific">Aeromicrobium alkaliterrae</name>
    <dbReference type="NCBI Taxonomy" id="302168"/>
    <lineage>
        <taxon>Bacteria</taxon>
        <taxon>Bacillati</taxon>
        <taxon>Actinomycetota</taxon>
        <taxon>Actinomycetes</taxon>
        <taxon>Propionibacteriales</taxon>
        <taxon>Nocardioidaceae</taxon>
        <taxon>Aeromicrobium</taxon>
    </lineage>
</organism>
<evidence type="ECO:0000259" key="10">
    <source>
        <dbReference type="PROSITE" id="PS50263"/>
    </source>
</evidence>
<dbReference type="InterPro" id="IPR036526">
    <property type="entry name" value="C-N_Hydrolase_sf"/>
</dbReference>
<dbReference type="PANTHER" id="PTHR38686">
    <property type="entry name" value="APOLIPOPROTEIN N-ACYLTRANSFERASE"/>
    <property type="match status" value="1"/>
</dbReference>
<name>A0ABP4VPR2_9ACTN</name>
<keyword evidence="3 8" id="KW-0808">Transferase</keyword>
<evidence type="ECO:0000256" key="6">
    <source>
        <dbReference type="ARBA" id="ARBA00023136"/>
    </source>
</evidence>
<comment type="similarity">
    <text evidence="8">Belongs to the CN hydrolase family. Apolipoprotein N-acyltransferase subfamily.</text>
</comment>
<proteinExistence type="inferred from homology"/>
<dbReference type="InterPro" id="IPR004563">
    <property type="entry name" value="Apolipo_AcylTrfase"/>
</dbReference>
<evidence type="ECO:0000256" key="3">
    <source>
        <dbReference type="ARBA" id="ARBA00022679"/>
    </source>
</evidence>
<feature type="transmembrane region" description="Helical" evidence="8">
    <location>
        <begin position="177"/>
        <end position="198"/>
    </location>
</feature>
<dbReference type="RefSeq" id="WP_344198084.1">
    <property type="nucleotide sequence ID" value="NZ_BAAAME010000002.1"/>
</dbReference>
<dbReference type="HAMAP" id="MF_01148">
    <property type="entry name" value="Lnt"/>
    <property type="match status" value="1"/>
</dbReference>
<keyword evidence="4 8" id="KW-0812">Transmembrane</keyword>
<feature type="transmembrane region" description="Helical" evidence="8">
    <location>
        <begin position="471"/>
        <end position="488"/>
    </location>
</feature>
<keyword evidence="5 8" id="KW-1133">Transmembrane helix</keyword>
<feature type="region of interest" description="Disordered" evidence="9">
    <location>
        <begin position="248"/>
        <end position="269"/>
    </location>
</feature>
<feature type="transmembrane region" description="Helical" evidence="8">
    <location>
        <begin position="51"/>
        <end position="71"/>
    </location>
</feature>
<gene>
    <name evidence="8 11" type="primary">lnt</name>
    <name evidence="11" type="ORF">GCM10009710_08520</name>
</gene>
<sequence>MRFRTAALLVVLSGVLSSFAFEPLALPYLMVIGLALLFGVLRRVPELRWWGVLALGVLWGLAFFGPLIWWMRAVSDGAYVGLVIAEAVLLGVVAIGLHAVARLAVWPVLMPAVWVLGEQVRGSFPFTGFPWGRLVHTSIDTPLESWVRLVGMPATSFLLACLAAGLLVLVDLSARHRAVAAVAVVGAILVGSVLPTGVADSAGEARFALVQGDVPGEFLQWPRGAIFALHAEQTQRLVDRIEDGDTEAPDVVLWPENSTDSDPRDNPEESARLDQLVRDLGVPILVGGILDGPTRETAENAGLVWTEDGPGEKYVKRKPVPYGEYVPFRDALGGLVPRIDRDIPRDMVAGNEPGALTVNGLRLGDTICYDIAYDGVVDQAIADDAQVLVVQTSNAAFTGTSQPGQQWSISRLRAIETGRWVLVPSTNGISGVIDADGEVVARAPLRQPATIETDVPLAEGSTPAAHVSRPLAWLLVILGVVGWVLALVSRRREDVRS</sequence>
<keyword evidence="12" id="KW-1185">Reference proteome</keyword>
<evidence type="ECO:0000256" key="1">
    <source>
        <dbReference type="ARBA" id="ARBA00004651"/>
    </source>
</evidence>
<evidence type="ECO:0000256" key="7">
    <source>
        <dbReference type="ARBA" id="ARBA00023315"/>
    </source>
</evidence>
<dbReference type="InterPro" id="IPR045378">
    <property type="entry name" value="LNT_N"/>
</dbReference>
<comment type="subcellular location">
    <subcellularLocation>
        <location evidence="1 8">Cell membrane</location>
        <topology evidence="1 8">Multi-pass membrane protein</topology>
    </subcellularLocation>
</comment>
<evidence type="ECO:0000256" key="5">
    <source>
        <dbReference type="ARBA" id="ARBA00022989"/>
    </source>
</evidence>
<dbReference type="SUPFAM" id="SSF56317">
    <property type="entry name" value="Carbon-nitrogen hydrolase"/>
    <property type="match status" value="1"/>
</dbReference>
<protein>
    <recommendedName>
        <fullName evidence="8">Apolipoprotein N-acyltransferase</fullName>
        <shortName evidence="8">ALP N-acyltransferase</shortName>
        <ecNumber evidence="8">2.3.1.269</ecNumber>
    </recommendedName>
</protein>
<evidence type="ECO:0000256" key="9">
    <source>
        <dbReference type="SAM" id="MobiDB-lite"/>
    </source>
</evidence>
<evidence type="ECO:0000256" key="8">
    <source>
        <dbReference type="HAMAP-Rule" id="MF_01148"/>
    </source>
</evidence>
<accession>A0ABP4VPR2</accession>
<comment type="catalytic activity">
    <reaction evidence="8">
        <text>N-terminal S-1,2-diacyl-sn-glyceryl-L-cysteinyl-[lipoprotein] + a glycerophospholipid = N-acyl-S-1,2-diacyl-sn-glyceryl-L-cysteinyl-[lipoprotein] + a 2-acyl-sn-glycero-3-phospholipid + H(+)</text>
        <dbReference type="Rhea" id="RHEA:48228"/>
        <dbReference type="Rhea" id="RHEA-COMP:14681"/>
        <dbReference type="Rhea" id="RHEA-COMP:14684"/>
        <dbReference type="ChEBI" id="CHEBI:15378"/>
        <dbReference type="ChEBI" id="CHEBI:136912"/>
        <dbReference type="ChEBI" id="CHEBI:140656"/>
        <dbReference type="ChEBI" id="CHEBI:140657"/>
        <dbReference type="ChEBI" id="CHEBI:140660"/>
        <dbReference type="EC" id="2.3.1.269"/>
    </reaction>
</comment>
<evidence type="ECO:0000313" key="11">
    <source>
        <dbReference type="EMBL" id="GAA1730186.1"/>
    </source>
</evidence>
<evidence type="ECO:0000313" key="12">
    <source>
        <dbReference type="Proteomes" id="UP001501057"/>
    </source>
</evidence>
<dbReference type="PROSITE" id="PS50263">
    <property type="entry name" value="CN_HYDROLASE"/>
    <property type="match status" value="1"/>
</dbReference>
<comment type="function">
    <text evidence="8">Catalyzes the phospholipid dependent N-acylation of the N-terminal cysteine of apolipoprotein, the last step in lipoprotein maturation.</text>
</comment>
<feature type="transmembrane region" description="Helical" evidence="8">
    <location>
        <begin position="146"/>
        <end position="170"/>
    </location>
</feature>
<keyword evidence="6 8" id="KW-0472">Membrane</keyword>
<dbReference type="NCBIfam" id="TIGR00546">
    <property type="entry name" value="lnt"/>
    <property type="match status" value="1"/>
</dbReference>
<dbReference type="Pfam" id="PF20154">
    <property type="entry name" value="LNT_N"/>
    <property type="match status" value="1"/>
</dbReference>
<dbReference type="Gene3D" id="3.60.110.10">
    <property type="entry name" value="Carbon-nitrogen hydrolase"/>
    <property type="match status" value="1"/>
</dbReference>
<dbReference type="EMBL" id="BAAAME010000002">
    <property type="protein sequence ID" value="GAA1730186.1"/>
    <property type="molecule type" value="Genomic_DNA"/>
</dbReference>
<dbReference type="Proteomes" id="UP001501057">
    <property type="component" value="Unassembled WGS sequence"/>
</dbReference>
<comment type="pathway">
    <text evidence="8">Protein modification; lipoprotein biosynthesis (N-acyl transfer).</text>
</comment>
<dbReference type="EC" id="2.3.1.269" evidence="8"/>
<comment type="caution">
    <text evidence="11">The sequence shown here is derived from an EMBL/GenBank/DDBJ whole genome shotgun (WGS) entry which is preliminary data.</text>
</comment>
<dbReference type="CDD" id="cd07571">
    <property type="entry name" value="ALP_N-acyl_transferase"/>
    <property type="match status" value="1"/>
</dbReference>
<evidence type="ECO:0000256" key="4">
    <source>
        <dbReference type="ARBA" id="ARBA00022692"/>
    </source>
</evidence>
<keyword evidence="7 8" id="KW-0012">Acyltransferase</keyword>
<dbReference type="Pfam" id="PF00795">
    <property type="entry name" value="CN_hydrolase"/>
    <property type="match status" value="1"/>
</dbReference>
<keyword evidence="2 8" id="KW-1003">Cell membrane</keyword>
<comment type="caution">
    <text evidence="8">Lacks conserved residue(s) required for the propagation of feature annotation.</text>
</comment>
<reference evidence="12" key="1">
    <citation type="journal article" date="2019" name="Int. J. Syst. Evol. Microbiol.">
        <title>The Global Catalogue of Microorganisms (GCM) 10K type strain sequencing project: providing services to taxonomists for standard genome sequencing and annotation.</title>
        <authorList>
            <consortium name="The Broad Institute Genomics Platform"/>
            <consortium name="The Broad Institute Genome Sequencing Center for Infectious Disease"/>
            <person name="Wu L."/>
            <person name="Ma J."/>
        </authorList>
    </citation>
    <scope>NUCLEOTIDE SEQUENCE [LARGE SCALE GENOMIC DNA]</scope>
    <source>
        <strain evidence="12">JCM 13518</strain>
    </source>
</reference>
<feature type="domain" description="CN hydrolase" evidence="10">
    <location>
        <begin position="210"/>
        <end position="457"/>
    </location>
</feature>
<dbReference type="InterPro" id="IPR003010">
    <property type="entry name" value="C-N_Hydrolase"/>
</dbReference>
<dbReference type="PANTHER" id="PTHR38686:SF1">
    <property type="entry name" value="APOLIPOPROTEIN N-ACYLTRANSFERASE"/>
    <property type="match status" value="1"/>
</dbReference>
<evidence type="ECO:0000256" key="2">
    <source>
        <dbReference type="ARBA" id="ARBA00022475"/>
    </source>
</evidence>